<evidence type="ECO:0000313" key="1">
    <source>
        <dbReference type="EMBL" id="MFC4264498.1"/>
    </source>
</evidence>
<evidence type="ECO:0000313" key="2">
    <source>
        <dbReference type="Proteomes" id="UP001595773"/>
    </source>
</evidence>
<dbReference type="GO" id="GO:0016787">
    <property type="term" value="F:hydrolase activity"/>
    <property type="evidence" value="ECO:0007669"/>
    <property type="project" value="UniProtKB-KW"/>
</dbReference>
<dbReference type="InterPro" id="IPR029058">
    <property type="entry name" value="AB_hydrolase_fold"/>
</dbReference>
<gene>
    <name evidence="1" type="ORF">ACFOW9_02665</name>
</gene>
<keyword evidence="2" id="KW-1185">Reference proteome</keyword>
<dbReference type="Gene3D" id="3.40.50.1820">
    <property type="entry name" value="alpha/beta hydrolase"/>
    <property type="match status" value="1"/>
</dbReference>
<sequence>MTKTRIVFVHGLDRYGAAAWPRQHLLAGHYDALFLKRTGFDAVDPAMATDFTADARMVIDALGDGGHVVAHAQGAISAMMAAVDRPDLVRSMVLLEPAVLSLSAELPASAAYRESLEPLFARRASLTDAEFLADYRRLGGAMEVPSPDGSQASLGMAGTTGSEAVARLAARTHLQSPSWEAPLHIVPGVPTLVVTGGWEPLFEEIAAYLVTTGARHEISRGGHRPQDTSDGAALIAQFIAQVDGE</sequence>
<name>A0ABV8QXC6_9MICC</name>
<dbReference type="SUPFAM" id="SSF53474">
    <property type="entry name" value="alpha/beta-Hydrolases"/>
    <property type="match status" value="1"/>
</dbReference>
<dbReference type="Proteomes" id="UP001595773">
    <property type="component" value="Unassembled WGS sequence"/>
</dbReference>
<organism evidence="1 2">
    <name type="scientific">Arthrobacter cryoconiti</name>
    <dbReference type="NCBI Taxonomy" id="748907"/>
    <lineage>
        <taxon>Bacteria</taxon>
        <taxon>Bacillati</taxon>
        <taxon>Actinomycetota</taxon>
        <taxon>Actinomycetes</taxon>
        <taxon>Micrococcales</taxon>
        <taxon>Micrococcaceae</taxon>
        <taxon>Arthrobacter</taxon>
    </lineage>
</organism>
<accession>A0ABV8QXC6</accession>
<reference evidence="2" key="1">
    <citation type="journal article" date="2019" name="Int. J. Syst. Evol. Microbiol.">
        <title>The Global Catalogue of Microorganisms (GCM) 10K type strain sequencing project: providing services to taxonomists for standard genome sequencing and annotation.</title>
        <authorList>
            <consortium name="The Broad Institute Genomics Platform"/>
            <consortium name="The Broad Institute Genome Sequencing Center for Infectious Disease"/>
            <person name="Wu L."/>
            <person name="Ma J."/>
        </authorList>
    </citation>
    <scope>NUCLEOTIDE SEQUENCE [LARGE SCALE GENOMIC DNA]</scope>
    <source>
        <strain evidence="2">CGMCC 1.10698</strain>
    </source>
</reference>
<proteinExistence type="predicted"/>
<keyword evidence="1" id="KW-0378">Hydrolase</keyword>
<dbReference type="RefSeq" id="WP_230067676.1">
    <property type="nucleotide sequence ID" value="NZ_BAABLL010000001.1"/>
</dbReference>
<comment type="caution">
    <text evidence="1">The sequence shown here is derived from an EMBL/GenBank/DDBJ whole genome shotgun (WGS) entry which is preliminary data.</text>
</comment>
<dbReference type="EMBL" id="JBHSCQ010000004">
    <property type="protein sequence ID" value="MFC4264498.1"/>
    <property type="molecule type" value="Genomic_DNA"/>
</dbReference>
<protein>
    <submittedName>
        <fullName evidence="1">Alpha/beta fold hydrolase</fullName>
    </submittedName>
</protein>